<sequence>MSLKQFLILVAISCIFIFAIYKLGYISPVADKIKWLK</sequence>
<evidence type="ECO:0000313" key="2">
    <source>
        <dbReference type="EMBL" id="MDC9032278.1"/>
    </source>
</evidence>
<evidence type="ECO:0000313" key="3">
    <source>
        <dbReference type="Proteomes" id="UP001221763"/>
    </source>
</evidence>
<proteinExistence type="predicted"/>
<protein>
    <submittedName>
        <fullName evidence="2">Uncharacterized protein</fullName>
    </submittedName>
</protein>
<dbReference type="Proteomes" id="UP001221763">
    <property type="component" value="Unassembled WGS sequence"/>
</dbReference>
<feature type="transmembrane region" description="Helical" evidence="1">
    <location>
        <begin position="6"/>
        <end position="25"/>
    </location>
</feature>
<keyword evidence="1" id="KW-1133">Transmembrane helix</keyword>
<name>A0ABT5L9K2_9MOLU</name>
<keyword evidence="3" id="KW-1185">Reference proteome</keyword>
<accession>A0ABT5L9K2</accession>
<dbReference type="EMBL" id="JANHJP010000016">
    <property type="protein sequence ID" value="MDC9032278.1"/>
    <property type="molecule type" value="Genomic_DNA"/>
</dbReference>
<gene>
    <name evidence="2" type="ORF">M8044_000501</name>
</gene>
<keyword evidence="1" id="KW-0472">Membrane</keyword>
<comment type="caution">
    <text evidence="2">The sequence shown here is derived from an EMBL/GenBank/DDBJ whole genome shotgun (WGS) entry which is preliminary data.</text>
</comment>
<keyword evidence="1" id="KW-0812">Transmembrane</keyword>
<organism evidence="2 3">
    <name type="scientific">Columbia Basin potato purple top phytoplasma</name>
    <dbReference type="NCBI Taxonomy" id="307134"/>
    <lineage>
        <taxon>Bacteria</taxon>
        <taxon>Bacillati</taxon>
        <taxon>Mycoplasmatota</taxon>
        <taxon>Mollicutes</taxon>
        <taxon>Acholeplasmatales</taxon>
        <taxon>Acholeplasmataceae</taxon>
        <taxon>Candidatus Phytoplasma</taxon>
        <taxon>16SrVI (Clover proliferation group)</taxon>
    </lineage>
</organism>
<evidence type="ECO:0000256" key="1">
    <source>
        <dbReference type="SAM" id="Phobius"/>
    </source>
</evidence>
<reference evidence="2 3" key="1">
    <citation type="journal article" date="2023" name="Plant">
        <title>Draft Genome Sequence Resource of CBPPT1, a 'Candidatus Phytoplasma trifolii'-Related Strain Associated with Potato Purple Top Disease in the Columbia Basin, U.S.A.</title>
        <authorList>
            <person name="Wei W."/>
            <person name="Shao J."/>
            <person name="Bottner-Parker K.D."/>
            <person name="Zhao Y."/>
        </authorList>
    </citation>
    <scope>NUCLEOTIDE SEQUENCE [LARGE SCALE GENOMIC DNA]</scope>
    <source>
        <strain evidence="2 3">CBPPT1</strain>
    </source>
</reference>